<dbReference type="GO" id="GO:0005576">
    <property type="term" value="C:extracellular region"/>
    <property type="evidence" value="ECO:0007669"/>
    <property type="project" value="InterPro"/>
</dbReference>
<gene>
    <name evidence="5" type="ORF">TWF718_005748</name>
</gene>
<dbReference type="SUPFAM" id="SSF57180">
    <property type="entry name" value="Cellulose-binding domain"/>
    <property type="match status" value="1"/>
</dbReference>
<comment type="caution">
    <text evidence="5">The sequence shown here is derived from an EMBL/GenBank/DDBJ whole genome shotgun (WGS) entry which is preliminary data.</text>
</comment>
<evidence type="ECO:0000256" key="3">
    <source>
        <dbReference type="SAM" id="SignalP"/>
    </source>
</evidence>
<keyword evidence="6" id="KW-1185">Reference proteome</keyword>
<dbReference type="AlphaFoldDB" id="A0AAN8MQD4"/>
<dbReference type="GO" id="GO:0030248">
    <property type="term" value="F:cellulose binding"/>
    <property type="evidence" value="ECO:0007669"/>
    <property type="project" value="InterPro"/>
</dbReference>
<evidence type="ECO:0000256" key="1">
    <source>
        <dbReference type="ARBA" id="ARBA00022729"/>
    </source>
</evidence>
<evidence type="ECO:0000313" key="6">
    <source>
        <dbReference type="Proteomes" id="UP001313282"/>
    </source>
</evidence>
<name>A0AAN8MQD4_9PEZI</name>
<dbReference type="Proteomes" id="UP001313282">
    <property type="component" value="Unassembled WGS sequence"/>
</dbReference>
<feature type="signal peptide" evidence="3">
    <location>
        <begin position="1"/>
        <end position="20"/>
    </location>
</feature>
<proteinExistence type="predicted"/>
<feature type="region of interest" description="Disordered" evidence="2">
    <location>
        <begin position="22"/>
        <end position="46"/>
    </location>
</feature>
<reference evidence="5 6" key="1">
    <citation type="submission" date="2019-10" db="EMBL/GenBank/DDBJ databases">
        <authorList>
            <person name="Palmer J.M."/>
        </authorList>
    </citation>
    <scope>NUCLEOTIDE SEQUENCE [LARGE SCALE GENOMIC DNA]</scope>
    <source>
        <strain evidence="5 6">TWF718</strain>
    </source>
</reference>
<evidence type="ECO:0000313" key="5">
    <source>
        <dbReference type="EMBL" id="KAK6347928.1"/>
    </source>
</evidence>
<dbReference type="InterPro" id="IPR000254">
    <property type="entry name" value="CBD"/>
</dbReference>
<accession>A0AAN8MQD4</accession>
<feature type="domain" description="CBM1" evidence="4">
    <location>
        <begin position="238"/>
        <end position="278"/>
    </location>
</feature>
<evidence type="ECO:0000256" key="2">
    <source>
        <dbReference type="SAM" id="MobiDB-lite"/>
    </source>
</evidence>
<keyword evidence="1 3" id="KW-0732">Signal</keyword>
<protein>
    <recommendedName>
        <fullName evidence="4">CBM1 domain-containing protein</fullName>
    </recommendedName>
</protein>
<feature type="chain" id="PRO_5042839824" description="CBM1 domain-containing protein" evidence="3">
    <location>
        <begin position="21"/>
        <end position="311"/>
    </location>
</feature>
<evidence type="ECO:0000259" key="4">
    <source>
        <dbReference type="PROSITE" id="PS51164"/>
    </source>
</evidence>
<sequence length="311" mass="32875">MRTNIWYGLWLLCLIQLVSGRNPRRSGGESVSDAPSGRRRRSAKNGVEGLEDVSLLSDVEAVNPIFKKRQASTCTCSEFAETFYPMTATSSYMAAPYGKCDISASTSNLCPTDYLCACQTNSTSICLPTTVQTTTACGTLYTGPTFLPSTTRWIFASNPTSLAAESGQCGGIVQTTATTFWASSMTLCPVEQACVCQSSGAYSKCIDTTNPAYTGTACPNSCATVRQEFSVSLPPPSATAKMGGQCGGRCWSGPTNCPAGAACFTETSPIPGGYAACATANPGSQLKIRSYEYEGINIPVRARAIATRIYF</sequence>
<dbReference type="GO" id="GO:0005975">
    <property type="term" value="P:carbohydrate metabolic process"/>
    <property type="evidence" value="ECO:0007669"/>
    <property type="project" value="InterPro"/>
</dbReference>
<dbReference type="InterPro" id="IPR035971">
    <property type="entry name" value="CBD_sf"/>
</dbReference>
<dbReference type="PROSITE" id="PS51164">
    <property type="entry name" value="CBM1_2"/>
    <property type="match status" value="1"/>
</dbReference>
<dbReference type="Pfam" id="PF00734">
    <property type="entry name" value="CBM_1"/>
    <property type="match status" value="1"/>
</dbReference>
<dbReference type="EMBL" id="JAVHNR010000003">
    <property type="protein sequence ID" value="KAK6347928.1"/>
    <property type="molecule type" value="Genomic_DNA"/>
</dbReference>
<organism evidence="5 6">
    <name type="scientific">Orbilia javanica</name>
    <dbReference type="NCBI Taxonomy" id="47235"/>
    <lineage>
        <taxon>Eukaryota</taxon>
        <taxon>Fungi</taxon>
        <taxon>Dikarya</taxon>
        <taxon>Ascomycota</taxon>
        <taxon>Pezizomycotina</taxon>
        <taxon>Orbiliomycetes</taxon>
        <taxon>Orbiliales</taxon>
        <taxon>Orbiliaceae</taxon>
        <taxon>Orbilia</taxon>
    </lineage>
</organism>